<gene>
    <name evidence="5" type="ORF">PZA18_16260</name>
</gene>
<dbReference type="EMBL" id="JARRAF010000021">
    <property type="protein sequence ID" value="MDK2125609.1"/>
    <property type="molecule type" value="Genomic_DNA"/>
</dbReference>
<reference evidence="5" key="1">
    <citation type="submission" date="2023-03" db="EMBL/GenBank/DDBJ databases">
        <title>Chitinimonas shenzhenensis gen. nov., sp. nov., a novel member of family Burkholderiaceae isolated from activated sludge collected in Shen Zhen, China.</title>
        <authorList>
            <person name="Wang X."/>
        </authorList>
    </citation>
    <scope>NUCLEOTIDE SEQUENCE</scope>
    <source>
        <strain evidence="5">DQS-5</strain>
    </source>
</reference>
<evidence type="ECO:0000313" key="5">
    <source>
        <dbReference type="EMBL" id="MDK2125609.1"/>
    </source>
</evidence>
<dbReference type="Gene3D" id="2.40.30.130">
    <property type="match status" value="1"/>
</dbReference>
<organism evidence="5 6">
    <name type="scientific">Parachitinimonas caeni</name>
    <dbReference type="NCBI Taxonomy" id="3031301"/>
    <lineage>
        <taxon>Bacteria</taxon>
        <taxon>Pseudomonadati</taxon>
        <taxon>Pseudomonadota</taxon>
        <taxon>Betaproteobacteria</taxon>
        <taxon>Neisseriales</taxon>
        <taxon>Chitinibacteraceae</taxon>
        <taxon>Parachitinimonas</taxon>
    </lineage>
</organism>
<dbReference type="SMART" id="SM00863">
    <property type="entry name" value="tRNA_SAD"/>
    <property type="match status" value="1"/>
</dbReference>
<dbReference type="InterPro" id="IPR009000">
    <property type="entry name" value="Transl_B-barrel_sf"/>
</dbReference>
<evidence type="ECO:0000256" key="2">
    <source>
        <dbReference type="ARBA" id="ARBA00022723"/>
    </source>
</evidence>
<dbReference type="Pfam" id="PF07973">
    <property type="entry name" value="tRNA_SAD"/>
    <property type="match status" value="1"/>
</dbReference>
<dbReference type="PANTHER" id="PTHR43462">
    <property type="entry name" value="ALANYL-TRNA EDITING PROTEIN"/>
    <property type="match status" value="1"/>
</dbReference>
<accession>A0ABT7E029</accession>
<dbReference type="SUPFAM" id="SSF50447">
    <property type="entry name" value="Translation proteins"/>
    <property type="match status" value="1"/>
</dbReference>
<dbReference type="RefSeq" id="WP_284101916.1">
    <property type="nucleotide sequence ID" value="NZ_JARRAF010000021.1"/>
</dbReference>
<dbReference type="InterPro" id="IPR018163">
    <property type="entry name" value="Thr/Ala-tRNA-synth_IIc_edit"/>
</dbReference>
<feature type="domain" description="Threonyl/alanyl tRNA synthetase SAD" evidence="4">
    <location>
        <begin position="167"/>
        <end position="209"/>
    </location>
</feature>
<name>A0ABT7E029_9NEIS</name>
<dbReference type="Proteomes" id="UP001172778">
    <property type="component" value="Unassembled WGS sequence"/>
</dbReference>
<keyword evidence="2" id="KW-0479">Metal-binding</keyword>
<evidence type="ECO:0000313" key="6">
    <source>
        <dbReference type="Proteomes" id="UP001172778"/>
    </source>
</evidence>
<dbReference type="InterPro" id="IPR051335">
    <property type="entry name" value="Alanyl-tRNA_Editing_Enzymes"/>
</dbReference>
<dbReference type="PANTHER" id="PTHR43462:SF1">
    <property type="entry name" value="ALANYL-TRNA EDITING PROTEIN AARSD1"/>
    <property type="match status" value="1"/>
</dbReference>
<proteinExistence type="predicted"/>
<protein>
    <submittedName>
        <fullName evidence="5">Alanyl-tRNA editing protein</fullName>
    </submittedName>
</protein>
<evidence type="ECO:0000256" key="3">
    <source>
        <dbReference type="ARBA" id="ARBA00022833"/>
    </source>
</evidence>
<sequence>MTERIFWQDPYLTRLTAQVIAVDGADLVLDRTIFFAFSGGQESDTGRIAGLTVESARKQENGSIVYTLPMPHGLQTGQRVEVEIDWPRRYRLMRLHFAAELVLELICQRLPGVEKIGAHIAEDKARIDFAWHENVSALFPELSAAIAAIVAADHPIRTGFSDEATGRRYWEITGLARVPCGGTHVRSTAEIGPLSLKRRNVGKGKERIEVSLNHDIGLC</sequence>
<dbReference type="InterPro" id="IPR018164">
    <property type="entry name" value="Ala-tRNA-synth_IIc_N"/>
</dbReference>
<evidence type="ECO:0000259" key="4">
    <source>
        <dbReference type="SMART" id="SM00863"/>
    </source>
</evidence>
<keyword evidence="3" id="KW-0862">Zinc</keyword>
<dbReference type="InterPro" id="IPR012947">
    <property type="entry name" value="tRNA_SAD"/>
</dbReference>
<comment type="caution">
    <text evidence="5">The sequence shown here is derived from an EMBL/GenBank/DDBJ whole genome shotgun (WGS) entry which is preliminary data.</text>
</comment>
<dbReference type="Gene3D" id="3.30.980.10">
    <property type="entry name" value="Threonyl-trna Synthetase, Chain A, domain 2"/>
    <property type="match status" value="1"/>
</dbReference>
<evidence type="ECO:0000256" key="1">
    <source>
        <dbReference type="ARBA" id="ARBA00001947"/>
    </source>
</evidence>
<dbReference type="Pfam" id="PF01411">
    <property type="entry name" value="tRNA-synt_2c"/>
    <property type="match status" value="1"/>
</dbReference>
<dbReference type="SUPFAM" id="SSF55186">
    <property type="entry name" value="ThrRS/AlaRS common domain"/>
    <property type="match status" value="1"/>
</dbReference>
<keyword evidence="6" id="KW-1185">Reference proteome</keyword>
<comment type="cofactor">
    <cofactor evidence="1">
        <name>Zn(2+)</name>
        <dbReference type="ChEBI" id="CHEBI:29105"/>
    </cofactor>
</comment>